<name>A0A5S9MQ00_9GAMM</name>
<evidence type="ECO:0000256" key="1">
    <source>
        <dbReference type="SAM" id="Coils"/>
    </source>
</evidence>
<evidence type="ECO:0000313" key="3">
    <source>
        <dbReference type="EMBL" id="CAA0086442.1"/>
    </source>
</evidence>
<proteinExistence type="predicted"/>
<dbReference type="OrthoDB" id="6198858at2"/>
<keyword evidence="1" id="KW-0175">Coiled coil</keyword>
<gene>
    <name evidence="3" type="ORF">IHBHHGIJ_01041</name>
    <name evidence="2" type="ORF">KFEGEMFD_00110</name>
</gene>
<reference evidence="4 5" key="1">
    <citation type="submission" date="2019-11" db="EMBL/GenBank/DDBJ databases">
        <authorList>
            <person name="Holert J."/>
        </authorList>
    </citation>
    <scope>NUCLEOTIDE SEQUENCE [LARGE SCALE GENOMIC DNA]</scope>
    <source>
        <strain evidence="2">BC3_2A</strain>
        <strain evidence="3">SB11_1A</strain>
    </source>
</reference>
<dbReference type="EMBL" id="CACSIM010000001">
    <property type="protein sequence ID" value="CAA0078761.1"/>
    <property type="molecule type" value="Genomic_DNA"/>
</dbReference>
<sequence>MPTKKHLETEAKIRELRQSIDELEQQLMVTRQAERAQHKTLDHLDEYIDAVDTKTSSLKLFWAELKREWLSL</sequence>
<evidence type="ECO:0000313" key="4">
    <source>
        <dbReference type="Proteomes" id="UP000435877"/>
    </source>
</evidence>
<keyword evidence="4" id="KW-1185">Reference proteome</keyword>
<dbReference type="RefSeq" id="WP_159267683.1">
    <property type="nucleotide sequence ID" value="NZ_CACSIK010000001.1"/>
</dbReference>
<protein>
    <submittedName>
        <fullName evidence="2">Uncharacterized protein</fullName>
    </submittedName>
</protein>
<dbReference type="Proteomes" id="UP000439591">
    <property type="component" value="Unassembled WGS sequence"/>
</dbReference>
<organism evidence="2 5">
    <name type="scientific">Zhongshania aliphaticivorans</name>
    <dbReference type="NCBI Taxonomy" id="1470434"/>
    <lineage>
        <taxon>Bacteria</taxon>
        <taxon>Pseudomonadati</taxon>
        <taxon>Pseudomonadota</taxon>
        <taxon>Gammaproteobacteria</taxon>
        <taxon>Cellvibrionales</taxon>
        <taxon>Spongiibacteraceae</taxon>
        <taxon>Zhongshania</taxon>
    </lineage>
</organism>
<dbReference type="AlphaFoldDB" id="A0A5S9MQ00"/>
<feature type="coiled-coil region" evidence="1">
    <location>
        <begin position="6"/>
        <end position="33"/>
    </location>
</feature>
<evidence type="ECO:0000313" key="2">
    <source>
        <dbReference type="EMBL" id="CAA0078761.1"/>
    </source>
</evidence>
<dbReference type="Proteomes" id="UP000435877">
    <property type="component" value="Unassembled WGS sequence"/>
</dbReference>
<evidence type="ECO:0000313" key="5">
    <source>
        <dbReference type="Proteomes" id="UP000439591"/>
    </source>
</evidence>
<accession>A0A5S9MQ00</accession>
<dbReference type="EMBL" id="CACSIK010000001">
    <property type="protein sequence ID" value="CAA0086442.1"/>
    <property type="molecule type" value="Genomic_DNA"/>
</dbReference>